<organism evidence="1 2">
    <name type="scientific">Panagrolaimus sp. PS1159</name>
    <dbReference type="NCBI Taxonomy" id="55785"/>
    <lineage>
        <taxon>Eukaryota</taxon>
        <taxon>Metazoa</taxon>
        <taxon>Ecdysozoa</taxon>
        <taxon>Nematoda</taxon>
        <taxon>Chromadorea</taxon>
        <taxon>Rhabditida</taxon>
        <taxon>Tylenchina</taxon>
        <taxon>Panagrolaimomorpha</taxon>
        <taxon>Panagrolaimoidea</taxon>
        <taxon>Panagrolaimidae</taxon>
        <taxon>Panagrolaimus</taxon>
    </lineage>
</organism>
<name>A0AC35EZV2_9BILA</name>
<accession>A0AC35EZV2</accession>
<sequence length="404" mass="45231">MYAIVAVVAILALFVVVNADVCTDDNLQYIEDCFNTTFGFDFNNMNAKDVFDNYNETRQTMHGIDLICLETKTLKTCLLKDKNVVKNCLNVEALKGLSFVNNEEYYAQVLMTILFETDYSCGVGYGALSKNFDCIKEAIESCEHESDDKCGDQFVQCSKDAANDTCGLEAGCYAQKDASINVCFDASSKLLIFGIFMATVLHIVKANTCSEKSLQVLENCYKSLFVTQLNFAYPYLAPNFVEELKRDLSTSDGVIKRCQAERSFRRCLRKDTSEDVIKDCVNIESYLALVYFNDCINRVPAKCGAQFNDTDDFDCGYEKEYAECMKDTTAQDCGDAAGCFAYKDATISICYNQTNCQYCENLNIKNNFYDKLCNTDASFNPPSTTPTTTVTDNSTINIIVVTRP</sequence>
<proteinExistence type="predicted"/>
<dbReference type="Proteomes" id="UP000887580">
    <property type="component" value="Unplaced"/>
</dbReference>
<dbReference type="WBParaSite" id="PS1159_v2.g12298.t1">
    <property type="protein sequence ID" value="PS1159_v2.g12298.t1"/>
    <property type="gene ID" value="PS1159_v2.g12298"/>
</dbReference>
<protein>
    <submittedName>
        <fullName evidence="2">Uncharacterized protein</fullName>
    </submittedName>
</protein>
<evidence type="ECO:0000313" key="2">
    <source>
        <dbReference type="WBParaSite" id="PS1159_v2.g12298.t1"/>
    </source>
</evidence>
<reference evidence="2" key="1">
    <citation type="submission" date="2022-11" db="UniProtKB">
        <authorList>
            <consortium name="WormBaseParasite"/>
        </authorList>
    </citation>
    <scope>IDENTIFICATION</scope>
</reference>
<evidence type="ECO:0000313" key="1">
    <source>
        <dbReference type="Proteomes" id="UP000887580"/>
    </source>
</evidence>